<evidence type="ECO:0000313" key="3">
    <source>
        <dbReference type="Proteomes" id="UP000063789"/>
    </source>
</evidence>
<reference evidence="2 3" key="2">
    <citation type="journal article" date="2017" name="Int. J. Syst. Evol. Microbiol.">
        <title>Gordonia phthalatica sp. nov., a di-n-butyl phthalate-degrading bacterium isolated from activated sludge.</title>
        <authorList>
            <person name="Jin D."/>
            <person name="Kong X."/>
            <person name="Jia M."/>
            <person name="Yu X."/>
            <person name="Wang X."/>
            <person name="Zhuang X."/>
            <person name="Deng Y."/>
            <person name="Bai Z."/>
        </authorList>
    </citation>
    <scope>NUCLEOTIDE SEQUENCE [LARGE SCALE GENOMIC DNA]</scope>
    <source>
        <strain evidence="2 3">QH-11</strain>
    </source>
</reference>
<dbReference type="EMBL" id="CP011853">
    <property type="protein sequence ID" value="ALG86644.1"/>
    <property type="molecule type" value="Genomic_DNA"/>
</dbReference>
<dbReference type="KEGG" id="goq:ACH46_05905"/>
<accession>A0A0N9NKR3</accession>
<dbReference type="STRING" id="1136941.ACH46_05905"/>
<dbReference type="PROSITE" id="PS50011">
    <property type="entry name" value="PROTEIN_KINASE_DOM"/>
    <property type="match status" value="1"/>
</dbReference>
<name>A0A0N9NKR3_9ACTN</name>
<dbReference type="GO" id="GO:0004672">
    <property type="term" value="F:protein kinase activity"/>
    <property type="evidence" value="ECO:0007669"/>
    <property type="project" value="InterPro"/>
</dbReference>
<dbReference type="GO" id="GO:0005524">
    <property type="term" value="F:ATP binding"/>
    <property type="evidence" value="ECO:0007669"/>
    <property type="project" value="InterPro"/>
</dbReference>
<evidence type="ECO:0000259" key="1">
    <source>
        <dbReference type="PROSITE" id="PS50011"/>
    </source>
</evidence>
<protein>
    <recommendedName>
        <fullName evidence="1">Protein kinase domain-containing protein</fullName>
    </recommendedName>
</protein>
<dbReference type="SUPFAM" id="SSF56112">
    <property type="entry name" value="Protein kinase-like (PK-like)"/>
    <property type="match status" value="1"/>
</dbReference>
<proteinExistence type="predicted"/>
<sequence length="325" mass="34831">MNATDLFGPIGGSARTGRREFRRLAALLHPDRAAGDATVTQAFERLVVLYDQWRSPSAVVTGRSSSYTLTPTAMQGSVSVVYAATSAEGDAVAVKIPRTEAASRFLRGERSALRRLEAFTADPANAWLAPYYPRLLDTARAEVDADAVRPVNVLSAHGAAEGFVDLATVAAALPGGMDGRDWAWIHRRLLRAVAGAHAAGVVHGAIVPENILIHPEGHGVVLAGWSFAATPGARLPGRIASRRDLYPADLDEPASAALDVFMLHATMRALLAPSERRQQAFAAGCALTAPRMRPTAVALLGEYDELLEDLYGRRRFRPFPYTVSA</sequence>
<dbReference type="Gene3D" id="1.10.510.10">
    <property type="entry name" value="Transferase(Phosphotransferase) domain 1"/>
    <property type="match status" value="1"/>
</dbReference>
<dbReference type="PATRIC" id="fig|1136941.3.peg.1208"/>
<dbReference type="InterPro" id="IPR011009">
    <property type="entry name" value="Kinase-like_dom_sf"/>
</dbReference>
<dbReference type="Proteomes" id="UP000063789">
    <property type="component" value="Chromosome"/>
</dbReference>
<dbReference type="InterPro" id="IPR000719">
    <property type="entry name" value="Prot_kinase_dom"/>
</dbReference>
<dbReference type="AlphaFoldDB" id="A0A0N9NKR3"/>
<gene>
    <name evidence="2" type="ORF">ACH46_05905</name>
</gene>
<keyword evidence="3" id="KW-1185">Reference proteome</keyword>
<organism evidence="2 3">
    <name type="scientific">Gordonia phthalatica</name>
    <dbReference type="NCBI Taxonomy" id="1136941"/>
    <lineage>
        <taxon>Bacteria</taxon>
        <taxon>Bacillati</taxon>
        <taxon>Actinomycetota</taxon>
        <taxon>Actinomycetes</taxon>
        <taxon>Mycobacteriales</taxon>
        <taxon>Gordoniaceae</taxon>
        <taxon>Gordonia</taxon>
    </lineage>
</organism>
<dbReference type="InterPro" id="IPR001623">
    <property type="entry name" value="DnaJ_domain"/>
</dbReference>
<feature type="domain" description="Protein kinase" evidence="1">
    <location>
        <begin position="67"/>
        <end position="325"/>
    </location>
</feature>
<dbReference type="CDD" id="cd06257">
    <property type="entry name" value="DnaJ"/>
    <property type="match status" value="1"/>
</dbReference>
<evidence type="ECO:0000313" key="2">
    <source>
        <dbReference type="EMBL" id="ALG86644.1"/>
    </source>
</evidence>
<reference evidence="3" key="1">
    <citation type="submission" date="2015-06" db="EMBL/GenBank/DDBJ databases">
        <title>Complete genome sequence and metabolic analysis of phthalate degradation pathway in Gordonia sp. QH-11.</title>
        <authorList>
            <person name="Jin D."/>
            <person name="Kong X."/>
            <person name="Bai Z."/>
        </authorList>
    </citation>
    <scope>NUCLEOTIDE SEQUENCE [LARGE SCALE GENOMIC DNA]</scope>
    <source>
        <strain evidence="3">QH-11</strain>
    </source>
</reference>